<reference evidence="4" key="3">
    <citation type="submission" date="2025-09" db="UniProtKB">
        <authorList>
            <consortium name="Ensembl"/>
        </authorList>
    </citation>
    <scope>IDENTIFICATION</scope>
</reference>
<feature type="domain" description="WAP" evidence="3">
    <location>
        <begin position="24"/>
        <end position="71"/>
    </location>
</feature>
<dbReference type="GO" id="GO:0030414">
    <property type="term" value="F:peptidase inhibitor activity"/>
    <property type="evidence" value="ECO:0007669"/>
    <property type="project" value="InterPro"/>
</dbReference>
<accession>A0A452HDY8</accession>
<name>A0A452HDY8_9SAUR</name>
<keyword evidence="5" id="KW-1185">Reference proteome</keyword>
<dbReference type="InterPro" id="IPR008197">
    <property type="entry name" value="WAP_dom"/>
</dbReference>
<feature type="signal peptide" evidence="2">
    <location>
        <begin position="1"/>
        <end position="18"/>
    </location>
</feature>
<dbReference type="AlphaFoldDB" id="A0A452HDY8"/>
<evidence type="ECO:0000313" key="4">
    <source>
        <dbReference type="Ensembl" id="ENSGAGP00000013027.1"/>
    </source>
</evidence>
<dbReference type="PROSITE" id="PS51390">
    <property type="entry name" value="WAP"/>
    <property type="match status" value="1"/>
</dbReference>
<feature type="chain" id="PRO_5019286042" description="WAP domain-containing protein" evidence="2">
    <location>
        <begin position="19"/>
        <end position="101"/>
    </location>
</feature>
<evidence type="ECO:0000259" key="3">
    <source>
        <dbReference type="PROSITE" id="PS51390"/>
    </source>
</evidence>
<reference evidence="4" key="2">
    <citation type="submission" date="2025-08" db="UniProtKB">
        <authorList>
            <consortium name="Ensembl"/>
        </authorList>
    </citation>
    <scope>IDENTIFICATION</scope>
</reference>
<reference evidence="5" key="1">
    <citation type="journal article" date="2017" name="PLoS ONE">
        <title>The Agassiz's desert tortoise genome provides a resource for the conservation of a threatened species.</title>
        <authorList>
            <person name="Tollis M."/>
            <person name="DeNardo D.F."/>
            <person name="Cornelius J.A."/>
            <person name="Dolby G.A."/>
            <person name="Edwards T."/>
            <person name="Henen B.T."/>
            <person name="Karl A.E."/>
            <person name="Murphy R.W."/>
            <person name="Kusumi K."/>
        </authorList>
    </citation>
    <scope>NUCLEOTIDE SEQUENCE [LARGE SCALE GENOMIC DNA]</scope>
</reference>
<dbReference type="Proteomes" id="UP000291020">
    <property type="component" value="Unassembled WGS sequence"/>
</dbReference>
<evidence type="ECO:0000256" key="2">
    <source>
        <dbReference type="SAM" id="SignalP"/>
    </source>
</evidence>
<feature type="region of interest" description="Disordered" evidence="1">
    <location>
        <begin position="74"/>
        <end position="101"/>
    </location>
</feature>
<evidence type="ECO:0000256" key="1">
    <source>
        <dbReference type="SAM" id="MobiDB-lite"/>
    </source>
</evidence>
<dbReference type="InterPro" id="IPR036645">
    <property type="entry name" value="Elafin-like_sf"/>
</dbReference>
<evidence type="ECO:0000313" key="5">
    <source>
        <dbReference type="Proteomes" id="UP000291020"/>
    </source>
</evidence>
<keyword evidence="2" id="KW-0732">Signal</keyword>
<dbReference type="Gene3D" id="4.10.75.10">
    <property type="entry name" value="Elafin-like"/>
    <property type="match status" value="1"/>
</dbReference>
<dbReference type="SMART" id="SM00217">
    <property type="entry name" value="WAP"/>
    <property type="match status" value="1"/>
</dbReference>
<sequence length="101" mass="10792">MRSCIVIVLHGTDVVTWALVSCTATAKDGECPAEMKGPTRPPQAYCLSDESCPGNEKCCSQGDRRVCILPDSGTGESAALSDRAENRGFAHHLKSETRGRP</sequence>
<organism evidence="4 5">
    <name type="scientific">Gopherus agassizii</name>
    <name type="common">Agassiz's desert tortoise</name>
    <dbReference type="NCBI Taxonomy" id="38772"/>
    <lineage>
        <taxon>Eukaryota</taxon>
        <taxon>Metazoa</taxon>
        <taxon>Chordata</taxon>
        <taxon>Craniata</taxon>
        <taxon>Vertebrata</taxon>
        <taxon>Euteleostomi</taxon>
        <taxon>Archelosauria</taxon>
        <taxon>Testudinata</taxon>
        <taxon>Testudines</taxon>
        <taxon>Cryptodira</taxon>
        <taxon>Durocryptodira</taxon>
        <taxon>Testudinoidea</taxon>
        <taxon>Testudinidae</taxon>
        <taxon>Gopherus</taxon>
    </lineage>
</organism>
<proteinExistence type="predicted"/>
<protein>
    <recommendedName>
        <fullName evidence="3">WAP domain-containing protein</fullName>
    </recommendedName>
</protein>
<dbReference type="Ensembl" id="ENSGAGT00000014924.1">
    <property type="protein sequence ID" value="ENSGAGP00000013027.1"/>
    <property type="gene ID" value="ENSGAGG00000010000.1"/>
</dbReference>
<feature type="compositionally biased region" description="Basic and acidic residues" evidence="1">
    <location>
        <begin position="82"/>
        <end position="101"/>
    </location>
</feature>
<dbReference type="Pfam" id="PF00095">
    <property type="entry name" value="WAP"/>
    <property type="match status" value="1"/>
</dbReference>
<dbReference type="SUPFAM" id="SSF57256">
    <property type="entry name" value="Elafin-like"/>
    <property type="match status" value="1"/>
</dbReference>
<dbReference type="GO" id="GO:0005576">
    <property type="term" value="C:extracellular region"/>
    <property type="evidence" value="ECO:0007669"/>
    <property type="project" value="InterPro"/>
</dbReference>